<dbReference type="EMBL" id="CP017248">
    <property type="protein sequence ID" value="AOR31460.1"/>
    <property type="molecule type" value="Genomic_DNA"/>
</dbReference>
<feature type="domain" description="P-type ATPase A" evidence="3">
    <location>
        <begin position="5"/>
        <end position="88"/>
    </location>
</feature>
<evidence type="ECO:0000259" key="3">
    <source>
        <dbReference type="Pfam" id="PF00122"/>
    </source>
</evidence>
<dbReference type="KEGG" id="spun:BFF78_10760"/>
<reference evidence="5" key="1">
    <citation type="submission" date="2016-09" db="EMBL/GenBank/DDBJ databases">
        <title>Streptomyces puniciscabiei strain:TW1S1 Genome sequencing and assembly.</title>
        <authorList>
            <person name="Kim M.-K."/>
            <person name="Kim S.B."/>
        </authorList>
    </citation>
    <scope>NUCLEOTIDE SEQUENCE [LARGE SCALE GENOMIC DNA]</scope>
    <source>
        <strain evidence="5">TW1S1</strain>
    </source>
</reference>
<dbReference type="Gene3D" id="2.70.150.10">
    <property type="entry name" value="Calcium-transporting ATPase, cytoplasmic transduction domain A"/>
    <property type="match status" value="1"/>
</dbReference>
<keyword evidence="2" id="KW-0472">Membrane</keyword>
<keyword evidence="2" id="KW-0812">Transmembrane</keyword>
<dbReference type="Proteomes" id="UP000094960">
    <property type="component" value="Chromosome"/>
</dbReference>
<dbReference type="InterPro" id="IPR023298">
    <property type="entry name" value="ATPase_P-typ_TM_dom_sf"/>
</dbReference>
<proteinExistence type="predicted"/>
<dbReference type="SUPFAM" id="SSF81665">
    <property type="entry name" value="Calcium ATPase, transmembrane domain M"/>
    <property type="match status" value="1"/>
</dbReference>
<sequence length="217" mass="22083">MAEPVPGDVVRPGPGDLVPADVRLPRARGLTVREAALTGASAPVSKAATELPEPLAESHPCFQGGAVVAGGATAVVVATGPRTRFAAAQRSPQPRAPSAFDRSVHGIAWVLVRFMLLAPPLVLMAGAALRGRGPQTLPFAVSLAVGITPETLPVIVTTCLTRGAALPARTHRVVVPPSPLGAALGMTALPAGYHLLLAAVLGRYALALAVAKARPRL</sequence>
<accession>A0A1D7Y7M2</accession>
<feature type="transmembrane region" description="Helical" evidence="2">
    <location>
        <begin position="191"/>
        <end position="211"/>
    </location>
</feature>
<evidence type="ECO:0000256" key="2">
    <source>
        <dbReference type="SAM" id="Phobius"/>
    </source>
</evidence>
<dbReference type="SUPFAM" id="SSF81653">
    <property type="entry name" value="Calcium ATPase, transduction domain A"/>
    <property type="match status" value="1"/>
</dbReference>
<gene>
    <name evidence="4" type="ORF">BFF78_10760</name>
</gene>
<evidence type="ECO:0000256" key="1">
    <source>
        <dbReference type="ARBA" id="ARBA00004141"/>
    </source>
</evidence>
<evidence type="ECO:0000313" key="4">
    <source>
        <dbReference type="EMBL" id="AOR31460.1"/>
    </source>
</evidence>
<feature type="transmembrane region" description="Helical" evidence="2">
    <location>
        <begin position="107"/>
        <end position="129"/>
    </location>
</feature>
<protein>
    <recommendedName>
        <fullName evidence="3">P-type ATPase A domain-containing protein</fullName>
    </recommendedName>
</protein>
<dbReference type="AlphaFoldDB" id="A0A1D7Y7M2"/>
<dbReference type="Gene3D" id="1.20.1110.10">
    <property type="entry name" value="Calcium-transporting ATPase, transmembrane domain"/>
    <property type="match status" value="1"/>
</dbReference>
<dbReference type="RefSeq" id="WP_069778105.1">
    <property type="nucleotide sequence ID" value="NZ_CP017248.1"/>
</dbReference>
<dbReference type="PANTHER" id="PTHR42861">
    <property type="entry name" value="CALCIUM-TRANSPORTING ATPASE"/>
    <property type="match status" value="1"/>
</dbReference>
<dbReference type="InterPro" id="IPR059000">
    <property type="entry name" value="ATPase_P-type_domA"/>
</dbReference>
<organism evidence="4 5">
    <name type="scientific">Streptomyces fodineus</name>
    <dbReference type="NCBI Taxonomy" id="1904616"/>
    <lineage>
        <taxon>Bacteria</taxon>
        <taxon>Bacillati</taxon>
        <taxon>Actinomycetota</taxon>
        <taxon>Actinomycetes</taxon>
        <taxon>Kitasatosporales</taxon>
        <taxon>Streptomycetaceae</taxon>
        <taxon>Streptomyces</taxon>
    </lineage>
</organism>
<name>A0A1D7Y7M2_9ACTN</name>
<keyword evidence="2" id="KW-1133">Transmembrane helix</keyword>
<comment type="subcellular location">
    <subcellularLocation>
        <location evidence="1">Membrane</location>
        <topology evidence="1">Multi-pass membrane protein</topology>
    </subcellularLocation>
</comment>
<dbReference type="InterPro" id="IPR008250">
    <property type="entry name" value="ATPase_P-typ_transduc_dom_A_sf"/>
</dbReference>
<keyword evidence="5" id="KW-1185">Reference proteome</keyword>
<dbReference type="Pfam" id="PF00122">
    <property type="entry name" value="E1-E2_ATPase"/>
    <property type="match status" value="1"/>
</dbReference>
<evidence type="ECO:0000313" key="5">
    <source>
        <dbReference type="Proteomes" id="UP000094960"/>
    </source>
</evidence>